<keyword evidence="2" id="KW-1185">Reference proteome</keyword>
<dbReference type="Proteomes" id="UP000275078">
    <property type="component" value="Unassembled WGS sequence"/>
</dbReference>
<dbReference type="AlphaFoldDB" id="A0A3N4HGR6"/>
<dbReference type="OrthoDB" id="4526194at2759"/>
<name>A0A3N4HGR6_ASCIM</name>
<reference evidence="1 2" key="1">
    <citation type="journal article" date="2018" name="Nat. Ecol. Evol.">
        <title>Pezizomycetes genomes reveal the molecular basis of ectomycorrhizal truffle lifestyle.</title>
        <authorList>
            <person name="Murat C."/>
            <person name="Payen T."/>
            <person name="Noel B."/>
            <person name="Kuo A."/>
            <person name="Morin E."/>
            <person name="Chen J."/>
            <person name="Kohler A."/>
            <person name="Krizsan K."/>
            <person name="Balestrini R."/>
            <person name="Da Silva C."/>
            <person name="Montanini B."/>
            <person name="Hainaut M."/>
            <person name="Levati E."/>
            <person name="Barry K.W."/>
            <person name="Belfiori B."/>
            <person name="Cichocki N."/>
            <person name="Clum A."/>
            <person name="Dockter R.B."/>
            <person name="Fauchery L."/>
            <person name="Guy J."/>
            <person name="Iotti M."/>
            <person name="Le Tacon F."/>
            <person name="Lindquist E.A."/>
            <person name="Lipzen A."/>
            <person name="Malagnac F."/>
            <person name="Mello A."/>
            <person name="Molinier V."/>
            <person name="Miyauchi S."/>
            <person name="Poulain J."/>
            <person name="Riccioni C."/>
            <person name="Rubini A."/>
            <person name="Sitrit Y."/>
            <person name="Splivallo R."/>
            <person name="Traeger S."/>
            <person name="Wang M."/>
            <person name="Zifcakova L."/>
            <person name="Wipf D."/>
            <person name="Zambonelli A."/>
            <person name="Paolocci F."/>
            <person name="Nowrousian M."/>
            <person name="Ottonello S."/>
            <person name="Baldrian P."/>
            <person name="Spatafora J.W."/>
            <person name="Henrissat B."/>
            <person name="Nagy L.G."/>
            <person name="Aury J.M."/>
            <person name="Wincker P."/>
            <person name="Grigoriev I.V."/>
            <person name="Bonfante P."/>
            <person name="Martin F.M."/>
        </authorList>
    </citation>
    <scope>NUCLEOTIDE SEQUENCE [LARGE SCALE GENOMIC DNA]</scope>
    <source>
        <strain evidence="1 2">RN42</strain>
    </source>
</reference>
<protein>
    <submittedName>
        <fullName evidence="1">Uncharacterized protein</fullName>
    </submittedName>
</protein>
<accession>A0A3N4HGR6</accession>
<proteinExistence type="predicted"/>
<sequence length="922" mass="102075">MYHLNPRKPASDLDELTKPYAWNDLKRGFRTVIGGKTVLAKDECTWERVSQTAKYATGSDLNHTLNEAFTGDKFMLCAGGFEGYNDRALESYNSASVAQSDIDWLKTTEVGHIVAWDPRSQKLEKVFSLDKFAADFSGNTLVLTRKDIDTTSPPQVHVFRMSQKGSRAMSKFISQSDVVRHRLLVATTNCKKTSAEAPPSLDPVKTGPTLAELLENVDFKTSSIEKESSFPSSAGTTITMDPSAAAAQRPPQNHHEGYQQEVHLQIERRLRSGNFDFLPTYTEEELANALENVGATIIQIAKGEFDENPDPNFGMVRLALAIAKEKSLSAVGRFPIISLADIQGSIETVLRIMVARFGLKNRPHHNHGAFYCAMLYIVNVLTDDRICLEKLPPSQVTEPSGTYVTGFKTIQHNGNHASLIFENDWIPRQMLCGPAPEDDHMFQSVIKATEKLALDTRTRCGLTEYDFGYGNIRIRVPVLYSPDQGHANLLEKYFYDTLVVHITATPSAGMSSDDAPIETTTANQPVPFLDPIPEENVLAHAERLLLSEYKPPAPVNGEPEKERQRKLRFSISRYWSNLKVKAANKRVEGIDKDCKRVLYHGAPIGKNGVFNRGSFCCYVNSKGPSPSSFGPYARFFITTGHVAPDGTELVSPSRLDTGKALGDMYFSDGSMSAPRWSGYSEAKVLEVLNREIPVGRSFYSVMGAAVDSDEKGIKEFVERPTPKTISGVDSFTWRKDYALCVSYLEEEARNGFSEVFELLGSEIIDMIRNRRPDLAATTDEELLEVLNRVQATEDAIRGANEFVFKNGATTGLTAGQVNGREFYDFLIGTDNFAPEGTTKVDRCLFDLIYGYSNDKEVGDNGDSGSGVFKLVWRGGKLVLAWCGLLASLWHQDKGDPLGMMIPANAVLAGIKSDMNMEMSCAE</sequence>
<organism evidence="1 2">
    <name type="scientific">Ascobolus immersus RN42</name>
    <dbReference type="NCBI Taxonomy" id="1160509"/>
    <lineage>
        <taxon>Eukaryota</taxon>
        <taxon>Fungi</taxon>
        <taxon>Dikarya</taxon>
        <taxon>Ascomycota</taxon>
        <taxon>Pezizomycotina</taxon>
        <taxon>Pezizomycetes</taxon>
        <taxon>Pezizales</taxon>
        <taxon>Ascobolaceae</taxon>
        <taxon>Ascobolus</taxon>
    </lineage>
</organism>
<gene>
    <name evidence="1" type="ORF">BJ508DRAFT_367109</name>
</gene>
<evidence type="ECO:0000313" key="2">
    <source>
        <dbReference type="Proteomes" id="UP000275078"/>
    </source>
</evidence>
<evidence type="ECO:0000313" key="1">
    <source>
        <dbReference type="EMBL" id="RPA72707.1"/>
    </source>
</evidence>
<dbReference type="EMBL" id="ML119850">
    <property type="protein sequence ID" value="RPA72707.1"/>
    <property type="molecule type" value="Genomic_DNA"/>
</dbReference>